<evidence type="ECO:0000313" key="4">
    <source>
        <dbReference type="Proteomes" id="UP000198994"/>
    </source>
</evidence>
<feature type="transmembrane region" description="Helical" evidence="1">
    <location>
        <begin position="137"/>
        <end position="160"/>
    </location>
</feature>
<dbReference type="EMBL" id="FNAV01000007">
    <property type="protein sequence ID" value="SDE76993.1"/>
    <property type="molecule type" value="Genomic_DNA"/>
</dbReference>
<accession>A0A1G7FM73</accession>
<dbReference type="Proteomes" id="UP000198994">
    <property type="component" value="Unassembled WGS sequence"/>
</dbReference>
<keyword evidence="4" id="KW-1185">Reference proteome</keyword>
<evidence type="ECO:0000256" key="1">
    <source>
        <dbReference type="SAM" id="Phobius"/>
    </source>
</evidence>
<protein>
    <submittedName>
        <fullName evidence="3">Tripartite tricarboxylate transporter TctB family protein</fullName>
    </submittedName>
</protein>
<feature type="transmembrane region" description="Helical" evidence="1">
    <location>
        <begin position="12"/>
        <end position="33"/>
    </location>
</feature>
<feature type="domain" description="DUF1468" evidence="2">
    <location>
        <begin position="14"/>
        <end position="160"/>
    </location>
</feature>
<dbReference type="AlphaFoldDB" id="A0A1G7FM73"/>
<sequence>MTRRTFAPDPGGLISGAIMLAIGIAVTVTSLGYGIGSLRRMDAGFFPMLLGAGAILLGLAITLLQGLFPVRSDEAETPVPETLDWAERWHRLRPMLLVPLGIAAFAALLETAGLLIATFALVLISGLAAEKPDLRRLVVIALLAPVGAWVIFVLGFGLPFKLY</sequence>
<name>A0A1G7FM73_9RHOB</name>
<organism evidence="3 4">
    <name type="scientific">Salipiger thiooxidans</name>
    <dbReference type="NCBI Taxonomy" id="282683"/>
    <lineage>
        <taxon>Bacteria</taxon>
        <taxon>Pseudomonadati</taxon>
        <taxon>Pseudomonadota</taxon>
        <taxon>Alphaproteobacteria</taxon>
        <taxon>Rhodobacterales</taxon>
        <taxon>Roseobacteraceae</taxon>
        <taxon>Salipiger</taxon>
    </lineage>
</organism>
<keyword evidence="1" id="KW-0472">Membrane</keyword>
<dbReference type="InterPro" id="IPR009936">
    <property type="entry name" value="DUF1468"/>
</dbReference>
<dbReference type="STRING" id="282683.SAMN04488105_107169"/>
<reference evidence="4" key="1">
    <citation type="submission" date="2016-10" db="EMBL/GenBank/DDBJ databases">
        <authorList>
            <person name="Varghese N."/>
            <person name="Submissions S."/>
        </authorList>
    </citation>
    <scope>NUCLEOTIDE SEQUENCE [LARGE SCALE GENOMIC DNA]</scope>
    <source>
        <strain evidence="4">DSM 10146</strain>
    </source>
</reference>
<gene>
    <name evidence="3" type="ORF">SAMN04488105_107169</name>
</gene>
<keyword evidence="1" id="KW-1133">Transmembrane helix</keyword>
<keyword evidence="1" id="KW-0812">Transmembrane</keyword>
<evidence type="ECO:0000259" key="2">
    <source>
        <dbReference type="Pfam" id="PF07331"/>
    </source>
</evidence>
<dbReference type="RefSeq" id="WP_089959488.1">
    <property type="nucleotide sequence ID" value="NZ_FNAV01000007.1"/>
</dbReference>
<proteinExistence type="predicted"/>
<dbReference type="OrthoDB" id="5186924at2"/>
<evidence type="ECO:0000313" key="3">
    <source>
        <dbReference type="EMBL" id="SDE76993.1"/>
    </source>
</evidence>
<feature type="transmembrane region" description="Helical" evidence="1">
    <location>
        <begin position="45"/>
        <end position="68"/>
    </location>
</feature>
<dbReference type="Pfam" id="PF07331">
    <property type="entry name" value="TctB"/>
    <property type="match status" value="1"/>
</dbReference>
<feature type="transmembrane region" description="Helical" evidence="1">
    <location>
        <begin position="96"/>
        <end position="125"/>
    </location>
</feature>